<gene>
    <name evidence="1" type="ORF">ARMOST_12273</name>
</gene>
<organism evidence="1 2">
    <name type="scientific">Armillaria ostoyae</name>
    <name type="common">Armillaria root rot fungus</name>
    <dbReference type="NCBI Taxonomy" id="47428"/>
    <lineage>
        <taxon>Eukaryota</taxon>
        <taxon>Fungi</taxon>
        <taxon>Dikarya</taxon>
        <taxon>Basidiomycota</taxon>
        <taxon>Agaricomycotina</taxon>
        <taxon>Agaricomycetes</taxon>
        <taxon>Agaricomycetidae</taxon>
        <taxon>Agaricales</taxon>
        <taxon>Marasmiineae</taxon>
        <taxon>Physalacriaceae</taxon>
        <taxon>Armillaria</taxon>
    </lineage>
</organism>
<dbReference type="EMBL" id="FUEG01000009">
    <property type="protein sequence ID" value="SJL08899.1"/>
    <property type="molecule type" value="Genomic_DNA"/>
</dbReference>
<name>A0A284RJF5_ARMOS</name>
<accession>A0A284RJF5</accession>
<dbReference type="AlphaFoldDB" id="A0A284RJF5"/>
<proteinExistence type="predicted"/>
<reference evidence="2" key="1">
    <citation type="journal article" date="2017" name="Nat. Ecol. Evol.">
        <title>Genome expansion and lineage-specific genetic innovations in the forest pathogenic fungi Armillaria.</title>
        <authorList>
            <person name="Sipos G."/>
            <person name="Prasanna A.N."/>
            <person name="Walter M.C."/>
            <person name="O'Connor E."/>
            <person name="Balint B."/>
            <person name="Krizsan K."/>
            <person name="Kiss B."/>
            <person name="Hess J."/>
            <person name="Varga T."/>
            <person name="Slot J."/>
            <person name="Riley R."/>
            <person name="Boka B."/>
            <person name="Rigling D."/>
            <person name="Barry K."/>
            <person name="Lee J."/>
            <person name="Mihaltcheva S."/>
            <person name="LaButti K."/>
            <person name="Lipzen A."/>
            <person name="Waldron R."/>
            <person name="Moloney N.M."/>
            <person name="Sperisen C."/>
            <person name="Kredics L."/>
            <person name="Vagvoelgyi C."/>
            <person name="Patrignani A."/>
            <person name="Fitzpatrick D."/>
            <person name="Nagy I."/>
            <person name="Doyle S."/>
            <person name="Anderson J.B."/>
            <person name="Grigoriev I.V."/>
            <person name="Gueldener U."/>
            <person name="Muensterkoetter M."/>
            <person name="Nagy L.G."/>
        </authorList>
    </citation>
    <scope>NUCLEOTIDE SEQUENCE [LARGE SCALE GENOMIC DNA]</scope>
    <source>
        <strain evidence="2">C18/9</strain>
    </source>
</reference>
<protein>
    <submittedName>
        <fullName evidence="1">Uncharacterized protein</fullName>
    </submittedName>
</protein>
<dbReference type="Proteomes" id="UP000219338">
    <property type="component" value="Unassembled WGS sequence"/>
</dbReference>
<evidence type="ECO:0000313" key="2">
    <source>
        <dbReference type="Proteomes" id="UP000219338"/>
    </source>
</evidence>
<keyword evidence="2" id="KW-1185">Reference proteome</keyword>
<evidence type="ECO:0000313" key="1">
    <source>
        <dbReference type="EMBL" id="SJL08899.1"/>
    </source>
</evidence>
<sequence length="85" mass="9199">MLLVPDPASASAQTSDKWSASYIDVTTVNRPDHSLYSSHNLAALSILLEIRSMDVKCSLNLYLASAPNFALKPIAHMLSVAPFPL</sequence>